<evidence type="ECO:0000313" key="6">
    <source>
        <dbReference type="EMBL" id="REG99149.1"/>
    </source>
</evidence>
<protein>
    <submittedName>
        <fullName evidence="6">Subtilase family protein</fullName>
    </submittedName>
</protein>
<evidence type="ECO:0000256" key="2">
    <source>
        <dbReference type="ARBA" id="ARBA00022801"/>
    </source>
</evidence>
<sequence>MEKFPHLKLAQKITGSPRLFGGGDKSQRSKENIENRRYHANHLNQQTNQLKQLWDENIVKRQELGLPDLNPNIVPVFLKVDPSSFDVEAAFAGFNINVISENEDGYIIGASFDGLQGLREKINRFLEEKGRDKDQASQLWEILSEKKWRTEYILSEALLREWDTIIDEELYIVDVAIACYKQIMQEPDPKVRGYDKKIQEYRSQLIAKDELFAERQSDFERFVFEYSAEFLSSYLESNDSFSCRIEIAGKGLKDIVINYPFIFEVTEACEVGLGEINSESEFNDYGINTLVPTHDSPSIVVIDSGIQEDHNLLIGAIDVARSRSYLKDVQVADFVAGGGHGTRVAGAILYPNGVTGITEDYQLPFFIRNSRVLDHNRKLPLYIYPPILMTTIVNDNRDCKIFNLSISTKVPCRIRHMSAWASSIDTLIHREDILFVISVGNITARDISHYFAKGDNYPDYLFKPENRIANPAQSSFALVVGSINHSDFNDGLWASIGNVHEVSPFSRVGTGIWGMIKPDVVEFGGGLVKMITGNLVSTKSQISPELIRSTLHGGGHYGNDDVGTSYATPKVAHIVGQLLKLYPDEGMNLIRAFVVQGARLPNMLFNNPTFEGFRQFGYGVPSLERVVNNTPHRVTFYNTNTIQAEEGHIFSLKIPESLRSQGDDYSVLVEVTLSYTAETRRTRQKTKSYLATWLDWNSSKKGETYRDYEDFAMKEIKGTVNHYDNVARNLLPSWDWKLGERNNWGQVRGVRRNDSTLQKDWTIIRSFDLTEEICFSVRGHKGWDKNKKDIPYAFVVTIEILDANVEIYEAIRIENEVEIET</sequence>
<dbReference type="EMBL" id="QUNI01000005">
    <property type="protein sequence ID" value="REG99149.1"/>
    <property type="molecule type" value="Genomic_DNA"/>
</dbReference>
<dbReference type="SUPFAM" id="SSF52743">
    <property type="entry name" value="Subtilisin-like"/>
    <property type="match status" value="1"/>
</dbReference>
<keyword evidence="1 4" id="KW-0645">Protease</keyword>
<evidence type="ECO:0000259" key="5">
    <source>
        <dbReference type="Pfam" id="PF00082"/>
    </source>
</evidence>
<dbReference type="Pfam" id="PF00082">
    <property type="entry name" value="Peptidase_S8"/>
    <property type="match status" value="1"/>
</dbReference>
<accession>A0A3E0EP68</accession>
<dbReference type="GO" id="GO:0006508">
    <property type="term" value="P:proteolysis"/>
    <property type="evidence" value="ECO:0007669"/>
    <property type="project" value="UniProtKB-KW"/>
</dbReference>
<name>A0A3E0EP68_9FLAO</name>
<organism evidence="6 7">
    <name type="scientific">Flavobacterium aquicola</name>
    <dbReference type="NCBI Taxonomy" id="1682742"/>
    <lineage>
        <taxon>Bacteria</taxon>
        <taxon>Pseudomonadati</taxon>
        <taxon>Bacteroidota</taxon>
        <taxon>Flavobacteriia</taxon>
        <taxon>Flavobacteriales</taxon>
        <taxon>Flavobacteriaceae</taxon>
        <taxon>Flavobacterium</taxon>
    </lineage>
</organism>
<keyword evidence="2 4" id="KW-0378">Hydrolase</keyword>
<feature type="active site" description="Charge relay system" evidence="4">
    <location>
        <position position="340"/>
    </location>
</feature>
<feature type="active site" description="Charge relay system" evidence="4">
    <location>
        <position position="303"/>
    </location>
</feature>
<feature type="domain" description="Peptidase S8/S53" evidence="5">
    <location>
        <begin position="297"/>
        <end position="605"/>
    </location>
</feature>
<dbReference type="CDD" id="cd04847">
    <property type="entry name" value="Peptidases_S8_Subtilisin_like_2"/>
    <property type="match status" value="1"/>
</dbReference>
<dbReference type="AlphaFoldDB" id="A0A3E0EP68"/>
<dbReference type="InterPro" id="IPR034074">
    <property type="entry name" value="Y4bN_pept_dom"/>
</dbReference>
<dbReference type="PRINTS" id="PR00723">
    <property type="entry name" value="SUBTILISIN"/>
</dbReference>
<gene>
    <name evidence="6" type="ORF">C8P67_105321</name>
</gene>
<dbReference type="InterPro" id="IPR015500">
    <property type="entry name" value="Peptidase_S8_subtilisin-rel"/>
</dbReference>
<dbReference type="Gene3D" id="3.40.50.200">
    <property type="entry name" value="Peptidase S8/S53 domain"/>
    <property type="match status" value="1"/>
</dbReference>
<feature type="active site" description="Charge relay system" evidence="4">
    <location>
        <position position="565"/>
    </location>
</feature>
<evidence type="ECO:0000256" key="3">
    <source>
        <dbReference type="ARBA" id="ARBA00022825"/>
    </source>
</evidence>
<comment type="caution">
    <text evidence="6">The sequence shown here is derived from an EMBL/GenBank/DDBJ whole genome shotgun (WGS) entry which is preliminary data.</text>
</comment>
<proteinExistence type="inferred from homology"/>
<keyword evidence="7" id="KW-1185">Reference proteome</keyword>
<reference evidence="6 7" key="1">
    <citation type="submission" date="2018-08" db="EMBL/GenBank/DDBJ databases">
        <title>Genomic Encyclopedia of Archaeal and Bacterial Type Strains, Phase II (KMG-II): from individual species to whole genera.</title>
        <authorList>
            <person name="Goeker M."/>
        </authorList>
    </citation>
    <scope>NUCLEOTIDE SEQUENCE [LARGE SCALE GENOMIC DNA]</scope>
    <source>
        <strain evidence="6 7">DSM 100880</strain>
    </source>
</reference>
<dbReference type="InterPro" id="IPR036852">
    <property type="entry name" value="Peptidase_S8/S53_dom_sf"/>
</dbReference>
<evidence type="ECO:0000256" key="4">
    <source>
        <dbReference type="PROSITE-ProRule" id="PRU01240"/>
    </source>
</evidence>
<comment type="similarity">
    <text evidence="4">Belongs to the peptidase S8 family.</text>
</comment>
<keyword evidence="3 4" id="KW-0720">Serine protease</keyword>
<evidence type="ECO:0000256" key="1">
    <source>
        <dbReference type="ARBA" id="ARBA00022670"/>
    </source>
</evidence>
<dbReference type="RefSeq" id="WP_115813261.1">
    <property type="nucleotide sequence ID" value="NZ_QUNI01000005.1"/>
</dbReference>
<dbReference type="OrthoDB" id="1100338at2"/>
<evidence type="ECO:0000313" key="7">
    <source>
        <dbReference type="Proteomes" id="UP000257136"/>
    </source>
</evidence>
<dbReference type="GO" id="GO:0004252">
    <property type="term" value="F:serine-type endopeptidase activity"/>
    <property type="evidence" value="ECO:0007669"/>
    <property type="project" value="UniProtKB-UniRule"/>
</dbReference>
<dbReference type="PROSITE" id="PS51892">
    <property type="entry name" value="SUBTILASE"/>
    <property type="match status" value="1"/>
</dbReference>
<dbReference type="Proteomes" id="UP000257136">
    <property type="component" value="Unassembled WGS sequence"/>
</dbReference>
<dbReference type="InterPro" id="IPR000209">
    <property type="entry name" value="Peptidase_S8/S53_dom"/>
</dbReference>